<dbReference type="CDD" id="cd18793">
    <property type="entry name" value="SF2_C_SNF"/>
    <property type="match status" value="1"/>
</dbReference>
<evidence type="ECO:0000256" key="7">
    <source>
        <dbReference type="ARBA" id="ARBA00023125"/>
    </source>
</evidence>
<dbReference type="InParanoid" id="G9N9R9"/>
<evidence type="ECO:0000313" key="13">
    <source>
        <dbReference type="EMBL" id="EHK16687.1"/>
    </source>
</evidence>
<sequence length="1802" mass="203859">MGTAAQNDPFHWDSDTLSKELCSQSRLWAKNPASLAAKLANEDVDGFTLLTYEFHFSRKELQETLGLITARSKAGLAEAILSFQARSPAFRSWKKDWSRRHSVVNTQDEGGDVKDEVALTPLVKPNLVIAPDATLHGYPPQHQSEQRDEAQSRPIQDAAPLDNSTDGTALPPSETVHSLTPTQQSEEQPSKRRRLAPTNLSTKPLADSDPFALTQSPSFNLVDKAEERSNDDEHSTARIPSGYAYLGEKGRHHRVVLSHIGSPDTPWVNLSGGGFAIVSSEHKIPPGKRLATNSILRKQLIKNSKKEALRKQGYDPGRSPTPSYRSESVVDLNDLPDSWDEETQREIDEENAEAAARERELARHLSKEHAESVLKEEMAVMEAKWKEKKLPRYNLKAYKFWMDSRREERTKKMIFAARRDAERYEGRLKKLYAEILGNIWQSERELRTQAGVMEQSLSDKLYSTWLIELLEQRDPPPKPLQTPKPKPKSSTANLSSGSFDDEVLTSSDEGEFIVPDENDDDDDDDDDMVMADTEPSPDAPQLLPLRLTREPSCPPSDVESDMVVDLTLLESPETIKDSKTAIQYIDLTSPVKREVSMARFVAEKSLSVFDLPEEVPPMDHLGSLEAIGEHTAKHWAKQKDRWRLVLCLLRKLPQTRRGWIFQLVQARAPEEAWQASVPLYQTNPFGKESDIGKEETKTVAFDITKLFLSFTQCRQYTDGRIIALDQKDKNRLNRAEYFFSTFHAFIKEWAPQFPQSSQIFRTDAFDDEIGLDEADEYGPNITDTPSKARKLAAKEIVQNKEGVDLRERERKRAEELEARRVKLRAALATSNAIPVEKSRVIINESKEDDQSFIYVNDEIGKLIKNHQINGVRFLWEQIVLDANERKERQGCLLAHTMGLGKTMQVITFLVAVIEAANSDDESVRSQIPKELRKSQSLVLCPAGLVDNWLDEILMWSPKGLLGHVFKVESAQKGDIRMSTVRDWEREGGVLVIGHKMFEKSDNDMREILTQTPNIVICDEAHVMKNPKSKIHRACQEFRTKSRIALTGSPLSNNVEEYYWMINWVAPKFLGPQEEFRDIYVNPIQCGLWHDSSGYEKRRALKMLEVLKLNVAPKVQRATTQCVKHELPAKYEFVIFVEPTRTQKMLYNLYLTEMAPYLEDSKQAKIFSASEHLRLICNHPRCFRQKVLEMSSKANVPGSSRALTAAQQREMDEIEDDTDDDCVDKIKAPAMTFPQSMISSVLKETNRADNANPTLSRKVELLLMVLDEARAIGDKVLVFSQSLLTLNYLDNLFKQQRRAVCRLDGSTAVSKRQEQIKAFNTGKQEIYLISTQAGGVGLNIFGANRVVIFDFKWNPVTEQQAVGRAYRFGQEKTVYVYQFVVSGAFEEALQNKTVFKMQLASRVVDKKKPISWGKRVGELLQPIKTKPARDLSHFKGRDRILDKLIEHSQPCGAIREIISTDTFEEEDPTNELTEAERKDAQELHDLQRIRYTDPERYRMMLDQKQRAEQILAMATAARVDTDLSDMQLLERDLYIPPSSQPVTRIAGLAYNRAAAPNANTEPLVQAQAAAPLPMTGANTHILTSGASSILPTMPLNAAVKEPESGKKPRQELGSSLTGAAPAITPSMGTSLFSQPRSQVKIDFENELVKSMETQPEFKGNAANVARKLIEGITVAQRVQGRGFLPDNARWRSLLGHIQRHHRFMLSIAWGNCTPLYLATAPDEEIQNRIAIMNSQSEDDFLTQLRRTLETPDPSNLNNIDRPVPQSARATEDVQVMRRAADKRTNHCFQPLPTWANTALSQAQ</sequence>
<dbReference type="InterPro" id="IPR001650">
    <property type="entry name" value="Helicase_C-like"/>
</dbReference>
<dbReference type="SMART" id="SM00490">
    <property type="entry name" value="HELICc"/>
    <property type="match status" value="1"/>
</dbReference>
<dbReference type="InterPro" id="IPR038718">
    <property type="entry name" value="SNF2-like_sf"/>
</dbReference>
<dbReference type="InterPro" id="IPR027417">
    <property type="entry name" value="P-loop_NTPase"/>
</dbReference>
<feature type="region of interest" description="Disordered" evidence="10">
    <location>
        <begin position="473"/>
        <end position="542"/>
    </location>
</feature>
<dbReference type="OrthoDB" id="2020972at2759"/>
<evidence type="ECO:0000256" key="4">
    <source>
        <dbReference type="ARBA" id="ARBA00022801"/>
    </source>
</evidence>
<dbReference type="SUPFAM" id="SSF52540">
    <property type="entry name" value="P-loop containing nucleoside triphosphate hydrolases"/>
    <property type="match status" value="2"/>
</dbReference>
<reference evidence="13 14" key="1">
    <citation type="journal article" date="2011" name="Genome Biol.">
        <title>Comparative genome sequence analysis underscores mycoparasitism as the ancestral life style of Trichoderma.</title>
        <authorList>
            <person name="Kubicek C.P."/>
            <person name="Herrera-Estrella A."/>
            <person name="Seidl-Seiboth V."/>
            <person name="Martinez D.A."/>
            <person name="Druzhinina I.S."/>
            <person name="Thon M."/>
            <person name="Zeilinger S."/>
            <person name="Casas-Flores S."/>
            <person name="Horwitz B.A."/>
            <person name="Mukherjee P.K."/>
            <person name="Mukherjee M."/>
            <person name="Kredics L."/>
            <person name="Alcaraz L.D."/>
            <person name="Aerts A."/>
            <person name="Antal Z."/>
            <person name="Atanasova L."/>
            <person name="Cervantes-Badillo M.G."/>
            <person name="Challacombe J."/>
            <person name="Chertkov O."/>
            <person name="McCluskey K."/>
            <person name="Coulpier F."/>
            <person name="Deshpande N."/>
            <person name="von Doehren H."/>
            <person name="Ebbole D.J."/>
            <person name="Esquivel-Naranjo E.U."/>
            <person name="Fekete E."/>
            <person name="Flipphi M."/>
            <person name="Glaser F."/>
            <person name="Gomez-Rodriguez E.Y."/>
            <person name="Gruber S."/>
            <person name="Han C."/>
            <person name="Henrissat B."/>
            <person name="Hermosa R."/>
            <person name="Hernandez-Onate M."/>
            <person name="Karaffa L."/>
            <person name="Kosti I."/>
            <person name="Le Crom S."/>
            <person name="Lindquist E."/>
            <person name="Lucas S."/>
            <person name="Luebeck M."/>
            <person name="Luebeck P.S."/>
            <person name="Margeot A."/>
            <person name="Metz B."/>
            <person name="Misra M."/>
            <person name="Nevalainen H."/>
            <person name="Omann M."/>
            <person name="Packer N."/>
            <person name="Perrone G."/>
            <person name="Uresti-Rivera E.E."/>
            <person name="Salamov A."/>
            <person name="Schmoll M."/>
            <person name="Seiboth B."/>
            <person name="Shapiro H."/>
            <person name="Sukno S."/>
            <person name="Tamayo-Ramos J.A."/>
            <person name="Tisch D."/>
            <person name="Wiest A."/>
            <person name="Wilkinson H.H."/>
            <person name="Zhang M."/>
            <person name="Coutinho P.M."/>
            <person name="Kenerley C.M."/>
            <person name="Monte E."/>
            <person name="Baker S.E."/>
            <person name="Grigoriev I.V."/>
        </authorList>
    </citation>
    <scope>NUCLEOTIDE SEQUENCE [LARGE SCALE GENOMIC DNA]</scope>
    <source>
        <strain evidence="14">Gv29-8 / FGSC 10586</strain>
    </source>
</reference>
<dbReference type="GO" id="GO:0005524">
    <property type="term" value="F:ATP binding"/>
    <property type="evidence" value="ECO:0007669"/>
    <property type="project" value="UniProtKB-KW"/>
</dbReference>
<evidence type="ECO:0000256" key="5">
    <source>
        <dbReference type="ARBA" id="ARBA00022806"/>
    </source>
</evidence>
<feature type="region of interest" description="Disordered" evidence="10">
    <location>
        <begin position="1599"/>
        <end position="1619"/>
    </location>
</feature>
<dbReference type="HOGENOM" id="CLU_001161_0_0_1"/>
<feature type="coiled-coil region" evidence="9">
    <location>
        <begin position="799"/>
        <end position="826"/>
    </location>
</feature>
<dbReference type="PANTHER" id="PTHR45797:SF1">
    <property type="entry name" value="HELICASE ARIP4"/>
    <property type="match status" value="1"/>
</dbReference>
<dbReference type="Gene3D" id="3.40.50.300">
    <property type="entry name" value="P-loop containing nucleotide triphosphate hydrolases"/>
    <property type="match status" value="1"/>
</dbReference>
<dbReference type="GO" id="GO:0005634">
    <property type="term" value="C:nucleus"/>
    <property type="evidence" value="ECO:0007669"/>
    <property type="project" value="UniProtKB-SubCell"/>
</dbReference>
<dbReference type="eggNOG" id="KOG1015">
    <property type="taxonomic scope" value="Eukaryota"/>
</dbReference>
<dbReference type="Pfam" id="PF24580">
    <property type="entry name" value="DUF7607"/>
    <property type="match status" value="1"/>
</dbReference>
<evidence type="ECO:0000256" key="9">
    <source>
        <dbReference type="SAM" id="Coils"/>
    </source>
</evidence>
<dbReference type="SMART" id="SM00487">
    <property type="entry name" value="DEXDc"/>
    <property type="match status" value="1"/>
</dbReference>
<gene>
    <name evidence="13" type="ORF">TRIVIDRAFT_112213</name>
</gene>
<dbReference type="RefSeq" id="XP_013950886.1">
    <property type="nucleotide sequence ID" value="XM_014095411.1"/>
</dbReference>
<dbReference type="InterPro" id="IPR014001">
    <property type="entry name" value="Helicase_ATP-bd"/>
</dbReference>
<feature type="compositionally biased region" description="Acidic residues" evidence="10">
    <location>
        <begin position="499"/>
        <end position="529"/>
    </location>
</feature>
<proteinExistence type="inferred from homology"/>
<keyword evidence="5" id="KW-0347">Helicase</keyword>
<evidence type="ECO:0000256" key="1">
    <source>
        <dbReference type="ARBA" id="ARBA00004123"/>
    </source>
</evidence>
<feature type="compositionally biased region" description="Basic and acidic residues" evidence="10">
    <location>
        <begin position="1599"/>
        <end position="1609"/>
    </location>
</feature>
<comment type="caution">
    <text evidence="13">The sequence shown here is derived from an EMBL/GenBank/DDBJ whole genome shotgun (WGS) entry which is preliminary data.</text>
</comment>
<comment type="similarity">
    <text evidence="2">Belongs to the SNF2/RAD54 helicase family.</text>
</comment>
<feature type="domain" description="Helicase C-terminal" evidence="12">
    <location>
        <begin position="1257"/>
        <end position="1409"/>
    </location>
</feature>
<evidence type="ECO:0000256" key="3">
    <source>
        <dbReference type="ARBA" id="ARBA00022741"/>
    </source>
</evidence>
<dbReference type="CDD" id="cd18007">
    <property type="entry name" value="DEXHc_ATRX-like"/>
    <property type="match status" value="1"/>
</dbReference>
<dbReference type="OMA" id="QCQSMEQ"/>
<evidence type="ECO:0000313" key="14">
    <source>
        <dbReference type="Proteomes" id="UP000007115"/>
    </source>
</evidence>
<dbReference type="Proteomes" id="UP000007115">
    <property type="component" value="Unassembled WGS sequence"/>
</dbReference>
<keyword evidence="14" id="KW-1185">Reference proteome</keyword>
<evidence type="ECO:0000259" key="12">
    <source>
        <dbReference type="PROSITE" id="PS51194"/>
    </source>
</evidence>
<organism evidence="13 14">
    <name type="scientific">Hypocrea virens (strain Gv29-8 / FGSC 10586)</name>
    <name type="common">Gliocladium virens</name>
    <name type="synonym">Trichoderma virens</name>
    <dbReference type="NCBI Taxonomy" id="413071"/>
    <lineage>
        <taxon>Eukaryota</taxon>
        <taxon>Fungi</taxon>
        <taxon>Dikarya</taxon>
        <taxon>Ascomycota</taxon>
        <taxon>Pezizomycotina</taxon>
        <taxon>Sordariomycetes</taxon>
        <taxon>Hypocreomycetidae</taxon>
        <taxon>Hypocreales</taxon>
        <taxon>Hypocreaceae</taxon>
        <taxon>Trichoderma</taxon>
    </lineage>
</organism>
<evidence type="ECO:0000256" key="10">
    <source>
        <dbReference type="SAM" id="MobiDB-lite"/>
    </source>
</evidence>
<comment type="subcellular location">
    <subcellularLocation>
        <location evidence="1">Nucleus</location>
    </subcellularLocation>
</comment>
<feature type="region of interest" description="Disordered" evidence="10">
    <location>
        <begin position="132"/>
        <end position="217"/>
    </location>
</feature>
<dbReference type="EMBL" id="ABDF02000090">
    <property type="protein sequence ID" value="EHK16687.1"/>
    <property type="molecule type" value="Genomic_DNA"/>
</dbReference>
<feature type="domain" description="Helicase ATP-binding" evidence="11">
    <location>
        <begin position="882"/>
        <end position="1067"/>
    </location>
</feature>
<feature type="region of interest" description="Disordered" evidence="10">
    <location>
        <begin position="306"/>
        <end position="330"/>
    </location>
</feature>
<dbReference type="VEuPathDB" id="FungiDB:TRIVIDRAFT_112213"/>
<dbReference type="GeneID" id="25786879"/>
<dbReference type="GO" id="GO:0003677">
    <property type="term" value="F:DNA binding"/>
    <property type="evidence" value="ECO:0007669"/>
    <property type="project" value="UniProtKB-KW"/>
</dbReference>
<evidence type="ECO:0008006" key="15">
    <source>
        <dbReference type="Google" id="ProtNLM"/>
    </source>
</evidence>
<dbReference type="PROSITE" id="PS51194">
    <property type="entry name" value="HELICASE_CTER"/>
    <property type="match status" value="1"/>
</dbReference>
<evidence type="ECO:0000256" key="8">
    <source>
        <dbReference type="ARBA" id="ARBA00023242"/>
    </source>
</evidence>
<dbReference type="PROSITE" id="PS51192">
    <property type="entry name" value="HELICASE_ATP_BIND_1"/>
    <property type="match status" value="1"/>
</dbReference>
<keyword evidence="7" id="KW-0238">DNA-binding</keyword>
<dbReference type="GO" id="GO:0016887">
    <property type="term" value="F:ATP hydrolysis activity"/>
    <property type="evidence" value="ECO:0007669"/>
    <property type="project" value="InterPro"/>
</dbReference>
<dbReference type="Pfam" id="PF00271">
    <property type="entry name" value="Helicase_C"/>
    <property type="match status" value="1"/>
</dbReference>
<evidence type="ECO:0000256" key="6">
    <source>
        <dbReference type="ARBA" id="ARBA00022840"/>
    </source>
</evidence>
<evidence type="ECO:0000256" key="2">
    <source>
        <dbReference type="ARBA" id="ARBA00007025"/>
    </source>
</evidence>
<feature type="compositionally biased region" description="Acidic residues" evidence="10">
    <location>
        <begin position="337"/>
        <end position="352"/>
    </location>
</feature>
<evidence type="ECO:0000259" key="11">
    <source>
        <dbReference type="PROSITE" id="PS51192"/>
    </source>
</evidence>
<protein>
    <recommendedName>
        <fullName evidence="15">SNF2 family DNA-dependent ATPase domain-containing protein</fullName>
    </recommendedName>
</protein>
<feature type="compositionally biased region" description="Polar residues" evidence="10">
    <location>
        <begin position="489"/>
        <end position="498"/>
    </location>
</feature>
<dbReference type="InterPro" id="IPR000330">
    <property type="entry name" value="SNF2_N"/>
</dbReference>
<dbReference type="InterPro" id="IPR056026">
    <property type="entry name" value="DUF7607"/>
</dbReference>
<keyword evidence="9" id="KW-0175">Coiled coil</keyword>
<keyword evidence="6" id="KW-0067">ATP-binding</keyword>
<dbReference type="Gene3D" id="3.40.50.10810">
    <property type="entry name" value="Tandem AAA-ATPase domain"/>
    <property type="match status" value="1"/>
</dbReference>
<feature type="region of interest" description="Disordered" evidence="10">
    <location>
        <begin position="335"/>
        <end position="354"/>
    </location>
</feature>
<dbReference type="PANTHER" id="PTHR45797">
    <property type="entry name" value="RAD54-LIKE"/>
    <property type="match status" value="1"/>
</dbReference>
<accession>G9N9R9</accession>
<feature type="non-terminal residue" evidence="13">
    <location>
        <position position="1802"/>
    </location>
</feature>
<keyword evidence="8" id="KW-0539">Nucleus</keyword>
<dbReference type="InterPro" id="IPR049730">
    <property type="entry name" value="SNF2/RAD54-like_C"/>
</dbReference>
<feature type="compositionally biased region" description="Polar residues" evidence="10">
    <location>
        <begin position="175"/>
        <end position="187"/>
    </location>
</feature>
<keyword evidence="3" id="KW-0547">Nucleotide-binding</keyword>
<name>G9N9R9_HYPVG</name>
<dbReference type="Pfam" id="PF00176">
    <property type="entry name" value="SNF2-rel_dom"/>
    <property type="match status" value="1"/>
</dbReference>
<dbReference type="GO" id="GO:0004386">
    <property type="term" value="F:helicase activity"/>
    <property type="evidence" value="ECO:0007669"/>
    <property type="project" value="UniProtKB-KW"/>
</dbReference>
<keyword evidence="4" id="KW-0378">Hydrolase</keyword>
<dbReference type="STRING" id="413071.G9N9R9"/>
<dbReference type="InterPro" id="IPR044574">
    <property type="entry name" value="ARIP4-like"/>
</dbReference>